<evidence type="ECO:0000313" key="8">
    <source>
        <dbReference type="EMBL" id="KGN58252.1"/>
    </source>
</evidence>
<evidence type="ECO:0000259" key="6">
    <source>
        <dbReference type="PROSITE" id="PS50280"/>
    </source>
</evidence>
<evidence type="ECO:0000313" key="9">
    <source>
        <dbReference type="Proteomes" id="UP000029981"/>
    </source>
</evidence>
<dbReference type="InterPro" id="IPR051516">
    <property type="entry name" value="SETDB_methyltransferase"/>
</dbReference>
<evidence type="ECO:0000256" key="3">
    <source>
        <dbReference type="ARBA" id="ARBA00022679"/>
    </source>
</evidence>
<feature type="domain" description="Post-SET" evidence="7">
    <location>
        <begin position="150"/>
        <end position="166"/>
    </location>
</feature>
<dbReference type="EMBL" id="CM002924">
    <property type="protein sequence ID" value="KGN58252.1"/>
    <property type="molecule type" value="Genomic_DNA"/>
</dbReference>
<evidence type="ECO:0008006" key="10">
    <source>
        <dbReference type="Google" id="ProtNLM"/>
    </source>
</evidence>
<reference evidence="8 9" key="1">
    <citation type="journal article" date="2009" name="Nat. Genet.">
        <title>The genome of the cucumber, Cucumis sativus L.</title>
        <authorList>
            <person name="Huang S."/>
            <person name="Li R."/>
            <person name="Zhang Z."/>
            <person name="Li L."/>
            <person name="Gu X."/>
            <person name="Fan W."/>
            <person name="Lucas W.J."/>
            <person name="Wang X."/>
            <person name="Xie B."/>
            <person name="Ni P."/>
            <person name="Ren Y."/>
            <person name="Zhu H."/>
            <person name="Li J."/>
            <person name="Lin K."/>
            <person name="Jin W."/>
            <person name="Fei Z."/>
            <person name="Li G."/>
            <person name="Staub J."/>
            <person name="Kilian A."/>
            <person name="van der Vossen E.A."/>
            <person name="Wu Y."/>
            <person name="Guo J."/>
            <person name="He J."/>
            <person name="Jia Z."/>
            <person name="Ren Y."/>
            <person name="Tian G."/>
            <person name="Lu Y."/>
            <person name="Ruan J."/>
            <person name="Qian W."/>
            <person name="Wang M."/>
            <person name="Huang Q."/>
            <person name="Li B."/>
            <person name="Xuan Z."/>
            <person name="Cao J."/>
            <person name="Asan"/>
            <person name="Wu Z."/>
            <person name="Zhang J."/>
            <person name="Cai Q."/>
            <person name="Bai Y."/>
            <person name="Zhao B."/>
            <person name="Han Y."/>
            <person name="Li Y."/>
            <person name="Li X."/>
            <person name="Wang S."/>
            <person name="Shi Q."/>
            <person name="Liu S."/>
            <person name="Cho W.K."/>
            <person name="Kim J.Y."/>
            <person name="Xu Y."/>
            <person name="Heller-Uszynska K."/>
            <person name="Miao H."/>
            <person name="Cheng Z."/>
            <person name="Zhang S."/>
            <person name="Wu J."/>
            <person name="Yang Y."/>
            <person name="Kang H."/>
            <person name="Li M."/>
            <person name="Liang H."/>
            <person name="Ren X."/>
            <person name="Shi Z."/>
            <person name="Wen M."/>
            <person name="Jian M."/>
            <person name="Yang H."/>
            <person name="Zhang G."/>
            <person name="Yang Z."/>
            <person name="Chen R."/>
            <person name="Liu S."/>
            <person name="Li J."/>
            <person name="Ma L."/>
            <person name="Liu H."/>
            <person name="Zhou Y."/>
            <person name="Zhao J."/>
            <person name="Fang X."/>
            <person name="Li G."/>
            <person name="Fang L."/>
            <person name="Li Y."/>
            <person name="Liu D."/>
            <person name="Zheng H."/>
            <person name="Zhang Y."/>
            <person name="Qin N."/>
            <person name="Li Z."/>
            <person name="Yang G."/>
            <person name="Yang S."/>
            <person name="Bolund L."/>
            <person name="Kristiansen K."/>
            <person name="Zheng H."/>
            <person name="Li S."/>
            <person name="Zhang X."/>
            <person name="Yang H."/>
            <person name="Wang J."/>
            <person name="Sun R."/>
            <person name="Zhang B."/>
            <person name="Jiang S."/>
            <person name="Wang J."/>
            <person name="Du Y."/>
            <person name="Li S."/>
        </authorList>
    </citation>
    <scope>NUCLEOTIDE SEQUENCE [LARGE SCALE GENOMIC DNA]</scope>
    <source>
        <strain evidence="9">cv. 9930</strain>
    </source>
</reference>
<dbReference type="Pfam" id="PF00856">
    <property type="entry name" value="SET"/>
    <property type="match status" value="1"/>
</dbReference>
<name>A0A0A0LC23_CUCSA</name>
<dbReference type="InterPro" id="IPR046341">
    <property type="entry name" value="SET_dom_sf"/>
</dbReference>
<reference evidence="8 9" key="2">
    <citation type="journal article" date="2009" name="PLoS ONE">
        <title>An integrated genetic and cytogenetic map of the cucumber genome.</title>
        <authorList>
            <person name="Ren Y."/>
            <person name="Zhang Z."/>
            <person name="Liu J."/>
            <person name="Staub J.E."/>
            <person name="Han Y."/>
            <person name="Cheng Z."/>
            <person name="Li X."/>
            <person name="Lu J."/>
            <person name="Miao H."/>
            <person name="Kang H."/>
            <person name="Xie B."/>
            <person name="Gu X."/>
            <person name="Wang X."/>
            <person name="Du Y."/>
            <person name="Jin W."/>
            <person name="Huang S."/>
        </authorList>
    </citation>
    <scope>NUCLEOTIDE SEQUENCE [LARGE SCALE GENOMIC DNA]</scope>
    <source>
        <strain evidence="9">cv. 9930</strain>
    </source>
</reference>
<dbReference type="SMART" id="SM00317">
    <property type="entry name" value="SET"/>
    <property type="match status" value="1"/>
</dbReference>
<dbReference type="GO" id="GO:0008168">
    <property type="term" value="F:methyltransferase activity"/>
    <property type="evidence" value="ECO:0007669"/>
    <property type="project" value="UniProtKB-KW"/>
</dbReference>
<protein>
    <recommendedName>
        <fullName evidence="10">SET domain-containing protein</fullName>
    </recommendedName>
</protein>
<dbReference type="STRING" id="3659.A0A0A0LC23"/>
<keyword evidence="4" id="KW-0949">S-adenosyl-L-methionine</keyword>
<evidence type="ECO:0000256" key="4">
    <source>
        <dbReference type="ARBA" id="ARBA00022691"/>
    </source>
</evidence>
<dbReference type="PROSITE" id="PS50868">
    <property type="entry name" value="POST_SET"/>
    <property type="match status" value="1"/>
</dbReference>
<dbReference type="SMART" id="SM00508">
    <property type="entry name" value="PostSET"/>
    <property type="match status" value="1"/>
</dbReference>
<dbReference type="PANTHER" id="PTHR46024:SF1">
    <property type="entry name" value="HISTONE-LYSINE N-METHYLTRANSFERASE EGGLESS"/>
    <property type="match status" value="1"/>
</dbReference>
<dbReference type="Proteomes" id="UP000029981">
    <property type="component" value="Chromosome 3"/>
</dbReference>
<dbReference type="InterPro" id="IPR003616">
    <property type="entry name" value="Post-SET_dom"/>
</dbReference>
<evidence type="ECO:0000256" key="5">
    <source>
        <dbReference type="ARBA" id="ARBA00023242"/>
    </source>
</evidence>
<dbReference type="GO" id="GO:0005634">
    <property type="term" value="C:nucleus"/>
    <property type="evidence" value="ECO:0007669"/>
    <property type="project" value="UniProtKB-SubCell"/>
</dbReference>
<keyword evidence="2" id="KW-0489">Methyltransferase</keyword>
<dbReference type="AlphaFoldDB" id="A0A0A0LC23"/>
<keyword evidence="5" id="KW-0539">Nucleus</keyword>
<reference evidence="8 9" key="4">
    <citation type="journal article" date="2011" name="BMC Genomics">
        <title>RNA-Seq improves annotation of protein-coding genes in the cucumber genome.</title>
        <authorList>
            <person name="Li Z."/>
            <person name="Zhang Z."/>
            <person name="Yan P."/>
            <person name="Huang S."/>
            <person name="Fei Z."/>
            <person name="Lin K."/>
        </authorList>
    </citation>
    <scope>NUCLEOTIDE SEQUENCE [LARGE SCALE GENOMIC DNA]</scope>
    <source>
        <strain evidence="9">cv. 9930</strain>
    </source>
</reference>
<sequence>MGAIGSMALHISGFAFFPLPFDKPRTISYGIILLRKLIKCYNHGAKHSSVRRSRDASLPANNSLDVIDDRRSESVPEFCIDACSTGNIARFINHSCEPNLFVQCVLSAHHDIKLARVVLFAAENIPPLQELTYDYGYALDSVYGPDGKIKQMPCFCGATECRKRLF</sequence>
<evidence type="ECO:0000256" key="1">
    <source>
        <dbReference type="ARBA" id="ARBA00004123"/>
    </source>
</evidence>
<proteinExistence type="predicted"/>
<gene>
    <name evidence="8" type="ORF">Csa_3G599470</name>
</gene>
<dbReference type="Gene3D" id="2.170.270.10">
    <property type="entry name" value="SET domain"/>
    <property type="match status" value="1"/>
</dbReference>
<dbReference type="Gramene" id="KGN58252">
    <property type="protein sequence ID" value="KGN58252"/>
    <property type="gene ID" value="Csa_3G599470"/>
</dbReference>
<evidence type="ECO:0000259" key="7">
    <source>
        <dbReference type="PROSITE" id="PS50868"/>
    </source>
</evidence>
<dbReference type="PROSITE" id="PS50280">
    <property type="entry name" value="SET"/>
    <property type="match status" value="1"/>
</dbReference>
<organism evidence="8 9">
    <name type="scientific">Cucumis sativus</name>
    <name type="common">Cucumber</name>
    <dbReference type="NCBI Taxonomy" id="3659"/>
    <lineage>
        <taxon>Eukaryota</taxon>
        <taxon>Viridiplantae</taxon>
        <taxon>Streptophyta</taxon>
        <taxon>Embryophyta</taxon>
        <taxon>Tracheophyta</taxon>
        <taxon>Spermatophyta</taxon>
        <taxon>Magnoliopsida</taxon>
        <taxon>eudicotyledons</taxon>
        <taxon>Gunneridae</taxon>
        <taxon>Pentapetalae</taxon>
        <taxon>rosids</taxon>
        <taxon>fabids</taxon>
        <taxon>Cucurbitales</taxon>
        <taxon>Cucurbitaceae</taxon>
        <taxon>Benincaseae</taxon>
        <taxon>Cucumis</taxon>
    </lineage>
</organism>
<dbReference type="OMA" id="FINHICA"/>
<dbReference type="PANTHER" id="PTHR46024">
    <property type="entry name" value="HISTONE-LYSINE N-METHYLTRANSFERASE EGGLESS"/>
    <property type="match status" value="1"/>
</dbReference>
<comment type="subcellular location">
    <subcellularLocation>
        <location evidence="1">Nucleus</location>
    </subcellularLocation>
</comment>
<dbReference type="GO" id="GO:0032259">
    <property type="term" value="P:methylation"/>
    <property type="evidence" value="ECO:0007669"/>
    <property type="project" value="UniProtKB-KW"/>
</dbReference>
<feature type="domain" description="SET" evidence="6">
    <location>
        <begin position="29"/>
        <end position="136"/>
    </location>
</feature>
<keyword evidence="3" id="KW-0808">Transferase</keyword>
<accession>A0A0A0LC23</accession>
<dbReference type="InterPro" id="IPR001214">
    <property type="entry name" value="SET_dom"/>
</dbReference>
<reference evidence="8 9" key="3">
    <citation type="journal article" date="2010" name="BMC Genomics">
        <title>Transcriptome sequencing and comparative analysis of cucumber flowers with different sex types.</title>
        <authorList>
            <person name="Guo S."/>
            <person name="Zheng Y."/>
            <person name="Joung J.G."/>
            <person name="Liu S."/>
            <person name="Zhang Z."/>
            <person name="Crasta O.R."/>
            <person name="Sobral B.W."/>
            <person name="Xu Y."/>
            <person name="Huang S."/>
            <person name="Fei Z."/>
        </authorList>
    </citation>
    <scope>NUCLEOTIDE SEQUENCE [LARGE SCALE GENOMIC DNA]</scope>
    <source>
        <strain evidence="9">cv. 9930</strain>
    </source>
</reference>
<evidence type="ECO:0000256" key="2">
    <source>
        <dbReference type="ARBA" id="ARBA00022603"/>
    </source>
</evidence>
<dbReference type="SUPFAM" id="SSF82199">
    <property type="entry name" value="SET domain"/>
    <property type="match status" value="1"/>
</dbReference>
<keyword evidence="9" id="KW-1185">Reference proteome</keyword>